<dbReference type="InterPro" id="IPR004244">
    <property type="entry name" value="Transposase_22"/>
</dbReference>
<accession>A0AAV7WNU1</accession>
<evidence type="ECO:0000313" key="1">
    <source>
        <dbReference type="EMBL" id="KAJ1215733.1"/>
    </source>
</evidence>
<comment type="caution">
    <text evidence="1">The sequence shown here is derived from an EMBL/GenBank/DDBJ whole genome shotgun (WGS) entry which is preliminary data.</text>
</comment>
<protein>
    <submittedName>
        <fullName evidence="1">Uncharacterized protein</fullName>
    </submittedName>
</protein>
<gene>
    <name evidence="1" type="ORF">NDU88_003341</name>
</gene>
<keyword evidence="2" id="KW-1185">Reference proteome</keyword>
<name>A0AAV7WNU1_PLEWA</name>
<evidence type="ECO:0000313" key="2">
    <source>
        <dbReference type="Proteomes" id="UP001066276"/>
    </source>
</evidence>
<proteinExistence type="predicted"/>
<dbReference type="Gene3D" id="3.30.70.1820">
    <property type="entry name" value="L1 transposable element, RRM domain"/>
    <property type="match status" value="1"/>
</dbReference>
<dbReference type="PANTHER" id="PTHR11505">
    <property type="entry name" value="L1 TRANSPOSABLE ELEMENT-RELATED"/>
    <property type="match status" value="1"/>
</dbReference>
<organism evidence="1 2">
    <name type="scientific">Pleurodeles waltl</name>
    <name type="common">Iberian ribbed newt</name>
    <dbReference type="NCBI Taxonomy" id="8319"/>
    <lineage>
        <taxon>Eukaryota</taxon>
        <taxon>Metazoa</taxon>
        <taxon>Chordata</taxon>
        <taxon>Craniata</taxon>
        <taxon>Vertebrata</taxon>
        <taxon>Euteleostomi</taxon>
        <taxon>Amphibia</taxon>
        <taxon>Batrachia</taxon>
        <taxon>Caudata</taxon>
        <taxon>Salamandroidea</taxon>
        <taxon>Salamandridae</taxon>
        <taxon>Pleurodelinae</taxon>
        <taxon>Pleurodeles</taxon>
    </lineage>
</organism>
<dbReference type="EMBL" id="JANPWB010000001">
    <property type="protein sequence ID" value="KAJ1215733.1"/>
    <property type="molecule type" value="Genomic_DNA"/>
</dbReference>
<reference evidence="1" key="1">
    <citation type="journal article" date="2022" name="bioRxiv">
        <title>Sequencing and chromosome-scale assembly of the giantPleurodeles waltlgenome.</title>
        <authorList>
            <person name="Brown T."/>
            <person name="Elewa A."/>
            <person name="Iarovenko S."/>
            <person name="Subramanian E."/>
            <person name="Araus A.J."/>
            <person name="Petzold A."/>
            <person name="Susuki M."/>
            <person name="Suzuki K.-i.T."/>
            <person name="Hayashi T."/>
            <person name="Toyoda A."/>
            <person name="Oliveira C."/>
            <person name="Osipova E."/>
            <person name="Leigh N.D."/>
            <person name="Simon A."/>
            <person name="Yun M.H."/>
        </authorList>
    </citation>
    <scope>NUCLEOTIDE SEQUENCE</scope>
    <source>
        <strain evidence="1">20211129_DDA</strain>
        <tissue evidence="1">Liver</tissue>
    </source>
</reference>
<dbReference type="Proteomes" id="UP001066276">
    <property type="component" value="Chromosome 1_1"/>
</dbReference>
<sequence>MPGGRSTGKPSGKPAQQLLFSEALQLNKLTPSPAQSPDMVGTEQATTVNCILQEITAVSRRLEGMDIAITSLTSGTKSMRLDIMCYRTRTLNGDRGGSLTHKQAEGTEIPSFLRSVLPQLTEAVFEPPLEFQRAHHLGPKRKDGTSKPRPIIACLLRCKQVRQLLSAARAHGPFKTNGYEIRKTADFSRETNEPRKEFLTLRPRIRKLEVKYGLFEPARLWTTKNGVSKNFYDPEGLRMYIAYNPCPWTQRTQTNL</sequence>
<dbReference type="AlphaFoldDB" id="A0AAV7WNU1"/>